<comment type="caution">
    <text evidence="2">The sequence shown here is derived from an EMBL/GenBank/DDBJ whole genome shotgun (WGS) entry which is preliminary data.</text>
</comment>
<dbReference type="Gene3D" id="3.90.70.10">
    <property type="entry name" value="Cysteine proteinases"/>
    <property type="match status" value="1"/>
</dbReference>
<gene>
    <name evidence="2" type="ORF">A3K49_03490</name>
</gene>
<protein>
    <recommendedName>
        <fullName evidence="1">Peptidase C39 domain-containing protein</fullName>
    </recommendedName>
</protein>
<evidence type="ECO:0000313" key="2">
    <source>
        <dbReference type="EMBL" id="OGC28046.1"/>
    </source>
</evidence>
<accession>A0A1F4T636</accession>
<dbReference type="GO" id="GO:0006508">
    <property type="term" value="P:proteolysis"/>
    <property type="evidence" value="ECO:0007669"/>
    <property type="project" value="InterPro"/>
</dbReference>
<dbReference type="Pfam" id="PF13529">
    <property type="entry name" value="Peptidase_C39_2"/>
    <property type="match status" value="1"/>
</dbReference>
<dbReference type="InterPro" id="IPR005074">
    <property type="entry name" value="Peptidase_C39"/>
</dbReference>
<dbReference type="EMBL" id="MEUG01000001">
    <property type="protein sequence ID" value="OGC28046.1"/>
    <property type="molecule type" value="Genomic_DNA"/>
</dbReference>
<organism evidence="2 3">
    <name type="scientific">candidate division WOR-1 bacterium RIFOXYC12_FULL_54_18</name>
    <dbReference type="NCBI Taxonomy" id="1802584"/>
    <lineage>
        <taxon>Bacteria</taxon>
        <taxon>Bacillati</taxon>
        <taxon>Saganbacteria</taxon>
    </lineage>
</organism>
<reference evidence="2 3" key="1">
    <citation type="journal article" date="2016" name="Nat. Commun.">
        <title>Thousands of microbial genomes shed light on interconnected biogeochemical processes in an aquifer system.</title>
        <authorList>
            <person name="Anantharaman K."/>
            <person name="Brown C.T."/>
            <person name="Hug L.A."/>
            <person name="Sharon I."/>
            <person name="Castelle C.J."/>
            <person name="Probst A.J."/>
            <person name="Thomas B.C."/>
            <person name="Singh A."/>
            <person name="Wilkins M.J."/>
            <person name="Karaoz U."/>
            <person name="Brodie E.L."/>
            <person name="Williams K.H."/>
            <person name="Hubbard S.S."/>
            <person name="Banfield J.F."/>
        </authorList>
    </citation>
    <scope>NUCLEOTIDE SEQUENCE [LARGE SCALE GENOMIC DNA]</scope>
</reference>
<dbReference type="AlphaFoldDB" id="A0A1F4T636"/>
<dbReference type="GO" id="GO:0005524">
    <property type="term" value="F:ATP binding"/>
    <property type="evidence" value="ECO:0007669"/>
    <property type="project" value="InterPro"/>
</dbReference>
<dbReference type="PANTHER" id="PTHR37806">
    <property type="entry name" value="LMO0724 PROTEIN"/>
    <property type="match status" value="1"/>
</dbReference>
<feature type="domain" description="Peptidase C39" evidence="1">
    <location>
        <begin position="10"/>
        <end position="152"/>
    </location>
</feature>
<dbReference type="PANTHER" id="PTHR37806:SF1">
    <property type="entry name" value="PEPTIDASE C39-LIKE DOMAIN-CONTAINING PROTEIN"/>
    <property type="match status" value="1"/>
</dbReference>
<dbReference type="InterPro" id="IPR039564">
    <property type="entry name" value="Peptidase_C39-like"/>
</dbReference>
<evidence type="ECO:0000313" key="3">
    <source>
        <dbReference type="Proteomes" id="UP000178602"/>
    </source>
</evidence>
<dbReference type="PROSITE" id="PS50990">
    <property type="entry name" value="PEPTIDASE_C39"/>
    <property type="match status" value="1"/>
</dbReference>
<dbReference type="GO" id="GO:0008233">
    <property type="term" value="F:peptidase activity"/>
    <property type="evidence" value="ECO:0007669"/>
    <property type="project" value="InterPro"/>
</dbReference>
<evidence type="ECO:0000259" key="1">
    <source>
        <dbReference type="PROSITE" id="PS50990"/>
    </source>
</evidence>
<sequence length="195" mass="21876">MLKGVPDVRQAEHFSCGAASFQAVMNYYGLDSFESDLRIRLGTSATHGTYPWDMVRVAKQLGFDAEWKENLSLNDLEAALRQGIPVIVDAQRYTAPNTSWKDSWLPEAGHYMVVIGMDDQNVYLEDPYLLGSRLVMPRQDFSDCWHGFESAMPLPSNAKKYYHVGIIIRGTPPAKARPEFIGPRVQPAMVQPATP</sequence>
<dbReference type="Proteomes" id="UP000178602">
    <property type="component" value="Unassembled WGS sequence"/>
</dbReference>
<name>A0A1F4T636_UNCSA</name>
<dbReference type="GO" id="GO:0016020">
    <property type="term" value="C:membrane"/>
    <property type="evidence" value="ECO:0007669"/>
    <property type="project" value="InterPro"/>
</dbReference>
<proteinExistence type="predicted"/>